<evidence type="ECO:0000313" key="2">
    <source>
        <dbReference type="EMBL" id="WGH76473.1"/>
    </source>
</evidence>
<sequence>MSDSILNIIQWKKIVYFVFILFLFKFCFLYGYGFETTLSFFDLGLLSLSSIFFLASGYLTRFLFRTPQKKTNLSLQKVKKVSIYLMLIGILIGVLLSFKIDKIHYSLIFIICPILVYLYSTNNTKKSFFSNIVTSFLKPFAIITLWWFDSPVNLSKEQWDLLYYLQLITIIYAIISFLSNIVLGIITDIININEDNFNKQNTLPIVLGRKRAKNIALMLSIIVFVFVLSIAIACMENKFILKTIIFLGTLPELYFIYRLMNASELKDYKKLYATGKVLLFLALLSIPIIAYYFKYVIS</sequence>
<feature type="transmembrane region" description="Helical" evidence="1">
    <location>
        <begin position="163"/>
        <end position="186"/>
    </location>
</feature>
<accession>A0ABY8L7W1</accession>
<feature type="transmembrane region" description="Helical" evidence="1">
    <location>
        <begin position="215"/>
        <end position="233"/>
    </location>
</feature>
<feature type="transmembrane region" description="Helical" evidence="1">
    <location>
        <begin position="128"/>
        <end position="148"/>
    </location>
</feature>
<protein>
    <submittedName>
        <fullName evidence="2">UbiA family prenyltransferase</fullName>
    </submittedName>
</protein>
<name>A0ABY8L7W1_9FLAO</name>
<keyword evidence="1" id="KW-1133">Transmembrane helix</keyword>
<proteinExistence type="predicted"/>
<feature type="transmembrane region" description="Helical" evidence="1">
    <location>
        <begin position="38"/>
        <end position="60"/>
    </location>
</feature>
<reference evidence="2 3" key="1">
    <citation type="submission" date="2023-04" db="EMBL/GenBank/DDBJ databases">
        <title>Tenacibaculum tangerinum sp. nov., isolated from sea tidal flat of South Korea.</title>
        <authorList>
            <person name="Lee S.H."/>
            <person name="Kim J.-J."/>
        </authorList>
    </citation>
    <scope>NUCLEOTIDE SEQUENCE [LARGE SCALE GENOMIC DNA]</scope>
    <source>
        <strain evidence="2 3">GRR-S3-23</strain>
    </source>
</reference>
<evidence type="ECO:0000256" key="1">
    <source>
        <dbReference type="SAM" id="Phobius"/>
    </source>
</evidence>
<feature type="transmembrane region" description="Helical" evidence="1">
    <location>
        <begin position="239"/>
        <end position="257"/>
    </location>
</feature>
<evidence type="ECO:0000313" key="3">
    <source>
        <dbReference type="Proteomes" id="UP001232001"/>
    </source>
</evidence>
<feature type="transmembrane region" description="Helical" evidence="1">
    <location>
        <begin position="104"/>
        <end position="121"/>
    </location>
</feature>
<keyword evidence="1" id="KW-0812">Transmembrane</keyword>
<dbReference type="EMBL" id="CP122539">
    <property type="protein sequence ID" value="WGH76473.1"/>
    <property type="molecule type" value="Genomic_DNA"/>
</dbReference>
<keyword evidence="3" id="KW-1185">Reference proteome</keyword>
<gene>
    <name evidence="2" type="ORF">P8625_04745</name>
</gene>
<feature type="transmembrane region" description="Helical" evidence="1">
    <location>
        <begin position="14"/>
        <end position="32"/>
    </location>
</feature>
<dbReference type="Proteomes" id="UP001232001">
    <property type="component" value="Chromosome"/>
</dbReference>
<feature type="transmembrane region" description="Helical" evidence="1">
    <location>
        <begin position="81"/>
        <end position="98"/>
    </location>
</feature>
<feature type="transmembrane region" description="Helical" evidence="1">
    <location>
        <begin position="277"/>
        <end position="297"/>
    </location>
</feature>
<organism evidence="2 3">
    <name type="scientific">Tenacibaculum tangerinum</name>
    <dbReference type="NCBI Taxonomy" id="3038772"/>
    <lineage>
        <taxon>Bacteria</taxon>
        <taxon>Pseudomonadati</taxon>
        <taxon>Bacteroidota</taxon>
        <taxon>Flavobacteriia</taxon>
        <taxon>Flavobacteriales</taxon>
        <taxon>Flavobacteriaceae</taxon>
        <taxon>Tenacibaculum</taxon>
    </lineage>
</organism>
<keyword evidence="1" id="KW-0472">Membrane</keyword>